<organism evidence="7 8">
    <name type="scientific">Fervidobacterium gondwanense DSM 13020</name>
    <dbReference type="NCBI Taxonomy" id="1121883"/>
    <lineage>
        <taxon>Bacteria</taxon>
        <taxon>Thermotogati</taxon>
        <taxon>Thermotogota</taxon>
        <taxon>Thermotogae</taxon>
        <taxon>Thermotogales</taxon>
        <taxon>Fervidobacteriaceae</taxon>
        <taxon>Fervidobacterium</taxon>
    </lineage>
</organism>
<dbReference type="Pfam" id="PF04493">
    <property type="entry name" value="Endonuclease_5"/>
    <property type="match status" value="1"/>
</dbReference>
<keyword evidence="3 6" id="KW-0540">Nuclease</keyword>
<dbReference type="GO" id="GO:0043737">
    <property type="term" value="F:deoxyribonuclease V activity"/>
    <property type="evidence" value="ECO:0007669"/>
    <property type="project" value="UniProtKB-UniRule"/>
</dbReference>
<dbReference type="AlphaFoldDB" id="A0A1M7SBB9"/>
<keyword evidence="6" id="KW-0460">Magnesium</keyword>
<evidence type="ECO:0000256" key="6">
    <source>
        <dbReference type="HAMAP-Rule" id="MF_00801"/>
    </source>
</evidence>
<dbReference type="CDD" id="cd06559">
    <property type="entry name" value="Endonuclease_V"/>
    <property type="match status" value="1"/>
</dbReference>
<keyword evidence="2 6" id="KW-0963">Cytoplasm</keyword>
<feature type="binding site" evidence="6">
    <location>
        <position position="120"/>
    </location>
    <ligand>
        <name>Mg(2+)</name>
        <dbReference type="ChEBI" id="CHEBI:18420"/>
    </ligand>
</feature>
<protein>
    <recommendedName>
        <fullName evidence="6">Endonuclease V</fullName>
        <ecNumber evidence="6">3.1.21.7</ecNumber>
    </recommendedName>
    <alternativeName>
        <fullName evidence="6">Deoxyinosine 3'endonuclease</fullName>
    </alternativeName>
    <alternativeName>
        <fullName evidence="6">Deoxyribonuclease V</fullName>
        <shortName evidence="6">DNase V</shortName>
    </alternativeName>
</protein>
<dbReference type="PANTHER" id="PTHR28511:SF1">
    <property type="entry name" value="ENDONUCLEASE V"/>
    <property type="match status" value="1"/>
</dbReference>
<accession>A0A1M7SBB9</accession>
<evidence type="ECO:0000256" key="4">
    <source>
        <dbReference type="ARBA" id="ARBA00022759"/>
    </source>
</evidence>
<dbReference type="Proteomes" id="UP000184207">
    <property type="component" value="Unassembled WGS sequence"/>
</dbReference>
<gene>
    <name evidence="6" type="primary">nfi</name>
    <name evidence="7" type="ORF">SAMN02745226_00702</name>
</gene>
<proteinExistence type="inferred from homology"/>
<comment type="catalytic activity">
    <reaction evidence="6">
        <text>Endonucleolytic cleavage at apurinic or apyrimidinic sites to products with a 5'-phosphate.</text>
        <dbReference type="EC" id="3.1.21.7"/>
    </reaction>
</comment>
<keyword evidence="6" id="KW-0479">Metal-binding</keyword>
<evidence type="ECO:0000313" key="8">
    <source>
        <dbReference type="Proteomes" id="UP000184207"/>
    </source>
</evidence>
<keyword evidence="6" id="KW-0227">DNA damage</keyword>
<reference evidence="8" key="1">
    <citation type="submission" date="2016-12" db="EMBL/GenBank/DDBJ databases">
        <authorList>
            <person name="Varghese N."/>
            <person name="Submissions S."/>
        </authorList>
    </citation>
    <scope>NUCLEOTIDE SEQUENCE [LARGE SCALE GENOMIC DNA]</scope>
    <source>
        <strain evidence="8">DSM 13020</strain>
    </source>
</reference>
<evidence type="ECO:0000256" key="3">
    <source>
        <dbReference type="ARBA" id="ARBA00022722"/>
    </source>
</evidence>
<name>A0A1M7SBB9_FERGO</name>
<dbReference type="HAMAP" id="MF_00801">
    <property type="entry name" value="Endonuclease_5"/>
    <property type="match status" value="1"/>
</dbReference>
<dbReference type="GO" id="GO:0016891">
    <property type="term" value="F:RNA endonuclease activity producing 5'-phosphomonoesters, hydrolytic mechanism"/>
    <property type="evidence" value="ECO:0007669"/>
    <property type="project" value="TreeGrafter"/>
</dbReference>
<dbReference type="GO" id="GO:0000287">
    <property type="term" value="F:magnesium ion binding"/>
    <property type="evidence" value="ECO:0007669"/>
    <property type="project" value="UniProtKB-UniRule"/>
</dbReference>
<evidence type="ECO:0000256" key="5">
    <source>
        <dbReference type="ARBA" id="ARBA00022801"/>
    </source>
</evidence>
<dbReference type="GO" id="GO:0006281">
    <property type="term" value="P:DNA repair"/>
    <property type="evidence" value="ECO:0007669"/>
    <property type="project" value="UniProtKB-UniRule"/>
</dbReference>
<keyword evidence="8" id="KW-1185">Reference proteome</keyword>
<dbReference type="Gene3D" id="3.30.2170.10">
    <property type="entry name" value="archaeoglobus fulgidus dsm 4304 superfamily"/>
    <property type="match status" value="1"/>
</dbReference>
<dbReference type="EC" id="3.1.21.7" evidence="6"/>
<dbReference type="GO" id="GO:0003727">
    <property type="term" value="F:single-stranded RNA binding"/>
    <property type="evidence" value="ECO:0007669"/>
    <property type="project" value="TreeGrafter"/>
</dbReference>
<keyword evidence="4 6" id="KW-0255">Endonuclease</keyword>
<dbReference type="InterPro" id="IPR007581">
    <property type="entry name" value="Endonuclease-V"/>
</dbReference>
<feature type="site" description="Interaction with target DNA" evidence="6">
    <location>
        <position position="90"/>
    </location>
</feature>
<dbReference type="STRING" id="1121883.SAMN02745226_00702"/>
<keyword evidence="6" id="KW-0234">DNA repair</keyword>
<dbReference type="PANTHER" id="PTHR28511">
    <property type="entry name" value="ENDONUCLEASE V"/>
    <property type="match status" value="1"/>
</dbReference>
<comment type="subcellular location">
    <subcellularLocation>
        <location evidence="1 6">Cytoplasm</location>
    </subcellularLocation>
</comment>
<comment type="function">
    <text evidence="6">DNA repair enzyme involved in the repair of deaminated bases. Selectively cleaves double-stranded DNA at the second phosphodiester bond 3' to a deoxyinosine leaving behind the intact lesion on the nicked DNA.</text>
</comment>
<feature type="binding site" evidence="6">
    <location>
        <position position="55"/>
    </location>
    <ligand>
        <name>Mg(2+)</name>
        <dbReference type="ChEBI" id="CHEBI:18420"/>
    </ligand>
</feature>
<dbReference type="GO" id="GO:0005737">
    <property type="term" value="C:cytoplasm"/>
    <property type="evidence" value="ECO:0007669"/>
    <property type="project" value="UniProtKB-SubCell"/>
</dbReference>
<comment type="cofactor">
    <cofactor evidence="6">
        <name>Mg(2+)</name>
        <dbReference type="ChEBI" id="CHEBI:18420"/>
    </cofactor>
</comment>
<evidence type="ECO:0000256" key="1">
    <source>
        <dbReference type="ARBA" id="ARBA00004496"/>
    </source>
</evidence>
<comment type="similarity">
    <text evidence="6">Belongs to the endonuclease V family.</text>
</comment>
<keyword evidence="5 6" id="KW-0378">Hydrolase</keyword>
<dbReference type="EMBL" id="FRDJ01000003">
    <property type="protein sequence ID" value="SHN55820.1"/>
    <property type="molecule type" value="Genomic_DNA"/>
</dbReference>
<evidence type="ECO:0000256" key="2">
    <source>
        <dbReference type="ARBA" id="ARBA00022490"/>
    </source>
</evidence>
<evidence type="ECO:0000313" key="7">
    <source>
        <dbReference type="EMBL" id="SHN55820.1"/>
    </source>
</evidence>
<sequence>MQVMKRKVADIDRITNGCSEAFEFSDLMDVQNKLREKVELNFLDFDELETIAGIDVSYIDEEALGIVVLLDRELNLIQVLSHRERVNFPYIPGFLAFREAPVILKCFEQLEKLPDLAVFDGQGIAHPRGLGIASHVGVLLGIPTIGVAKSRLHGYCEQPKQVGEATVLRNERGEKIGYCYMSKPKTKPIIISPGHKCDADSALSIVKRLIKGYKLPEPVRLAHYYSQKLKSGI</sequence>